<organism evidence="2 3">
    <name type="scientific">Brumimicrobium salinarum</name>
    <dbReference type="NCBI Taxonomy" id="2058658"/>
    <lineage>
        <taxon>Bacteria</taxon>
        <taxon>Pseudomonadati</taxon>
        <taxon>Bacteroidota</taxon>
        <taxon>Flavobacteriia</taxon>
        <taxon>Flavobacteriales</taxon>
        <taxon>Crocinitomicaceae</taxon>
        <taxon>Brumimicrobium</taxon>
    </lineage>
</organism>
<keyword evidence="1" id="KW-0472">Membrane</keyword>
<keyword evidence="3" id="KW-1185">Reference proteome</keyword>
<dbReference type="OrthoDB" id="1466970at2"/>
<keyword evidence="1" id="KW-1133">Transmembrane helix</keyword>
<comment type="caution">
    <text evidence="2">The sequence shown here is derived from an EMBL/GenBank/DDBJ whole genome shotgun (WGS) entry which is preliminary data.</text>
</comment>
<evidence type="ECO:0000313" key="3">
    <source>
        <dbReference type="Proteomes" id="UP000236654"/>
    </source>
</evidence>
<dbReference type="AlphaFoldDB" id="A0A2I0R099"/>
<feature type="transmembrane region" description="Helical" evidence="1">
    <location>
        <begin position="12"/>
        <end position="28"/>
    </location>
</feature>
<sequence>MAMQGIWRRFRYYLIGFLIGTVFVSILFKDRGCSWTPTNRVKNSIQDKIIVFPENQLKKLEQLGINKSNIYKFLVHGDVDFSNSLKDRFPKVYIIEENDSINKKLQFSLYEDSFISIVHVLDQEESPQRYEQLEGFGVMARLPKDSALVFIDKSNYTQCKARGLASSEQGDIITAMKETGKVDFSNSNLMLTKATQRIQFLQNDTLTVNAETIWLESRITFKDFYWDYELDCE</sequence>
<dbReference type="Proteomes" id="UP000236654">
    <property type="component" value="Unassembled WGS sequence"/>
</dbReference>
<evidence type="ECO:0000313" key="2">
    <source>
        <dbReference type="EMBL" id="PKR80004.1"/>
    </source>
</evidence>
<accession>A0A2I0R099</accession>
<evidence type="ECO:0000256" key="1">
    <source>
        <dbReference type="SAM" id="Phobius"/>
    </source>
</evidence>
<proteinExistence type="predicted"/>
<protein>
    <submittedName>
        <fullName evidence="2">Uncharacterized protein</fullName>
    </submittedName>
</protein>
<gene>
    <name evidence="2" type="ORF">CW751_12330</name>
</gene>
<reference evidence="2 3" key="1">
    <citation type="submission" date="2017-12" db="EMBL/GenBank/DDBJ databases">
        <title>The draft genome sequence of Brumimicrobium saltpan LHR20.</title>
        <authorList>
            <person name="Do Z.-J."/>
            <person name="Luo H.-R."/>
        </authorList>
    </citation>
    <scope>NUCLEOTIDE SEQUENCE [LARGE SCALE GENOMIC DNA]</scope>
    <source>
        <strain evidence="2 3">LHR20</strain>
    </source>
</reference>
<dbReference type="EMBL" id="PJNI01000015">
    <property type="protein sequence ID" value="PKR80004.1"/>
    <property type="molecule type" value="Genomic_DNA"/>
</dbReference>
<name>A0A2I0R099_9FLAO</name>
<keyword evidence="1" id="KW-0812">Transmembrane</keyword>